<dbReference type="Proteomes" id="UP000319138">
    <property type="component" value="Unassembled WGS sequence"/>
</dbReference>
<protein>
    <submittedName>
        <fullName evidence="1">Uncharacterized protein</fullName>
    </submittedName>
</protein>
<organism evidence="1 2">
    <name type="scientific">Gilliamella apicola</name>
    <dbReference type="NCBI Taxonomy" id="1196095"/>
    <lineage>
        <taxon>Bacteria</taxon>
        <taxon>Pseudomonadati</taxon>
        <taxon>Pseudomonadota</taxon>
        <taxon>Gammaproteobacteria</taxon>
        <taxon>Orbales</taxon>
        <taxon>Orbaceae</taxon>
        <taxon>Gilliamella</taxon>
    </lineage>
</organism>
<reference evidence="1 2" key="1">
    <citation type="submission" date="2019-07" db="EMBL/GenBank/DDBJ databases">
        <title>Gilliamella genomes.</title>
        <authorList>
            <person name="Zheng H."/>
        </authorList>
    </citation>
    <scope>NUCLEOTIDE SEQUENCE [LARGE SCALE GENOMIC DNA]</scope>
    <source>
        <strain evidence="1 2">W8131</strain>
    </source>
</reference>
<dbReference type="RefSeq" id="WP_144187419.1">
    <property type="nucleotide sequence ID" value="NZ_VMHL01000001.1"/>
</dbReference>
<accession>A0A556RS64</accession>
<name>A0A556RS64_9GAMM</name>
<proteinExistence type="predicted"/>
<gene>
    <name evidence="1" type="ORF">FPQ14_00300</name>
</gene>
<evidence type="ECO:0000313" key="2">
    <source>
        <dbReference type="Proteomes" id="UP000319138"/>
    </source>
</evidence>
<evidence type="ECO:0000313" key="1">
    <source>
        <dbReference type="EMBL" id="TSJ91746.1"/>
    </source>
</evidence>
<dbReference type="EMBL" id="VMHL01000001">
    <property type="protein sequence ID" value="TSJ91746.1"/>
    <property type="molecule type" value="Genomic_DNA"/>
</dbReference>
<comment type="caution">
    <text evidence="1">The sequence shown here is derived from an EMBL/GenBank/DDBJ whole genome shotgun (WGS) entry which is preliminary data.</text>
</comment>
<sequence>MWCDKTFSLAKYQSMNYEAIVIEPYKQTNDKFLSPSEAITALKTKIDSSNHVAVIMISSLTETDFINQLTALANCWDLPEIKRALRTAKTVQDLDTTKMIIPSPTDRKNVKQLSSGNTRAIVNSQTLAAAQMDSPASISGVMKQLEKFAGQKKSALNEITKNVQGLTGGSIDIKFYYGLPADLKKELPNCEHIFTFLLAFSDENLTPILDLVHDRKLNNRI</sequence>
<dbReference type="AlphaFoldDB" id="A0A556RS64"/>